<gene>
    <name evidence="3" type="ORF">GCM10010911_12110</name>
</gene>
<organism evidence="3 4">
    <name type="scientific">Paenibacillus nasutitermitis</name>
    <dbReference type="NCBI Taxonomy" id="1652958"/>
    <lineage>
        <taxon>Bacteria</taxon>
        <taxon>Bacillati</taxon>
        <taxon>Bacillota</taxon>
        <taxon>Bacilli</taxon>
        <taxon>Bacillales</taxon>
        <taxon>Paenibacillaceae</taxon>
        <taxon>Paenibacillus</taxon>
    </lineage>
</organism>
<evidence type="ECO:0000259" key="2">
    <source>
        <dbReference type="Pfam" id="PF00149"/>
    </source>
</evidence>
<dbReference type="PANTHER" id="PTHR30337:SF7">
    <property type="entry name" value="PHOSPHOESTERASE"/>
    <property type="match status" value="1"/>
</dbReference>
<dbReference type="PIRSF" id="PIRSF033091">
    <property type="entry name" value="Pesterase_YhaO"/>
    <property type="match status" value="1"/>
</dbReference>
<keyword evidence="3" id="KW-0269">Exonuclease</keyword>
<comment type="caution">
    <text evidence="3">The sequence shown here is derived from an EMBL/GenBank/DDBJ whole genome shotgun (WGS) entry which is preliminary data.</text>
</comment>
<proteinExistence type="predicted"/>
<protein>
    <submittedName>
        <fullName evidence="3">Exonuclease SbcCD subunit D</fullName>
    </submittedName>
</protein>
<dbReference type="InterPro" id="IPR050535">
    <property type="entry name" value="DNA_Repair-Maintenance_Comp"/>
</dbReference>
<accession>A0A917DNI0</accession>
<name>A0A917DNI0_9BACL</name>
<keyword evidence="3" id="KW-0540">Nuclease</keyword>
<dbReference type="InterPro" id="IPR041796">
    <property type="entry name" value="Mre11_N"/>
</dbReference>
<dbReference type="SUPFAM" id="SSF56300">
    <property type="entry name" value="Metallo-dependent phosphatases"/>
    <property type="match status" value="1"/>
</dbReference>
<dbReference type="InterPro" id="IPR004843">
    <property type="entry name" value="Calcineurin-like_PHP"/>
</dbReference>
<reference evidence="3" key="1">
    <citation type="journal article" date="2014" name="Int. J. Syst. Evol. Microbiol.">
        <title>Complete genome sequence of Corynebacterium casei LMG S-19264T (=DSM 44701T), isolated from a smear-ripened cheese.</title>
        <authorList>
            <consortium name="US DOE Joint Genome Institute (JGI-PGF)"/>
            <person name="Walter F."/>
            <person name="Albersmeier A."/>
            <person name="Kalinowski J."/>
            <person name="Ruckert C."/>
        </authorList>
    </citation>
    <scope>NUCLEOTIDE SEQUENCE</scope>
    <source>
        <strain evidence="3">CGMCC 1.15178</strain>
    </source>
</reference>
<evidence type="ECO:0000313" key="3">
    <source>
        <dbReference type="EMBL" id="GGD55983.1"/>
    </source>
</evidence>
<keyword evidence="4" id="KW-1185">Reference proteome</keyword>
<dbReference type="Proteomes" id="UP000612456">
    <property type="component" value="Unassembled WGS sequence"/>
</dbReference>
<dbReference type="InterPro" id="IPR014576">
    <property type="entry name" value="Pesterase_YhaO"/>
</dbReference>
<dbReference type="AlphaFoldDB" id="A0A917DNI0"/>
<reference evidence="3" key="2">
    <citation type="submission" date="2020-09" db="EMBL/GenBank/DDBJ databases">
        <authorList>
            <person name="Sun Q."/>
            <person name="Zhou Y."/>
        </authorList>
    </citation>
    <scope>NUCLEOTIDE SEQUENCE</scope>
    <source>
        <strain evidence="3">CGMCC 1.15178</strain>
    </source>
</reference>
<dbReference type="InterPro" id="IPR029052">
    <property type="entry name" value="Metallo-depent_PP-like"/>
</dbReference>
<sequence length="448" mass="49254">MSVPFRFIHAADLHVDSPFQGLPDAPAYVRDTLTDSTFQAVQRLVETAIMAEVDFVVIAGDLYDGADRSLRAQLALQKQWQQLHTHGVQLFVIHGNHDHLGGSRANLTLPETVTVFGSKQMEYAPAYRKDGGLAAYVYGRSYGDRAVTENIARSYRPLPDGPYHIALLHGNVDGNPAYDPYAPCSLPELASAGFDYWALGHIHTRAVLHRYPHVVYAGNTQGRHARETGAKGCYIVNVNAAKETELTFVPLDAVRFGQFEMSIEGIEHEQALLDSLELKLSGVLAENGNRPLVVRLRLTGRGTLHHKLTDAVFAAELLDGLRQRMEHTSERWQPGDPPWCWVTALETATGAALDLEAAAEEDSFAGELLRGVFAMETDGARRLDLMEESLAPLLANARMRKLVRTRMEEHSLDWLLQAKELAAGLLMEESEVASPAVAKGKSEGGDAT</sequence>
<dbReference type="PANTHER" id="PTHR30337">
    <property type="entry name" value="COMPONENT OF ATP-DEPENDENT DSDNA EXONUCLEASE"/>
    <property type="match status" value="1"/>
</dbReference>
<dbReference type="CDD" id="cd00840">
    <property type="entry name" value="MPP_Mre11_N"/>
    <property type="match status" value="1"/>
</dbReference>
<evidence type="ECO:0000256" key="1">
    <source>
        <dbReference type="ARBA" id="ARBA00022801"/>
    </source>
</evidence>
<dbReference type="RefSeq" id="WP_188990052.1">
    <property type="nucleotide sequence ID" value="NZ_BMHP01000001.1"/>
</dbReference>
<evidence type="ECO:0000313" key="4">
    <source>
        <dbReference type="Proteomes" id="UP000612456"/>
    </source>
</evidence>
<dbReference type="Pfam" id="PF00149">
    <property type="entry name" value="Metallophos"/>
    <property type="match status" value="1"/>
</dbReference>
<feature type="domain" description="Calcineurin-like phosphoesterase" evidence="2">
    <location>
        <begin position="5"/>
        <end position="204"/>
    </location>
</feature>
<keyword evidence="1" id="KW-0378">Hydrolase</keyword>
<dbReference type="EMBL" id="BMHP01000001">
    <property type="protein sequence ID" value="GGD55983.1"/>
    <property type="molecule type" value="Genomic_DNA"/>
</dbReference>
<dbReference type="Gene3D" id="3.60.21.10">
    <property type="match status" value="1"/>
</dbReference>
<dbReference type="GO" id="GO:0004527">
    <property type="term" value="F:exonuclease activity"/>
    <property type="evidence" value="ECO:0007669"/>
    <property type="project" value="UniProtKB-KW"/>
</dbReference>